<name>A0A8J3VT31_9ACTN</name>
<evidence type="ECO:0008006" key="3">
    <source>
        <dbReference type="Google" id="ProtNLM"/>
    </source>
</evidence>
<protein>
    <recommendedName>
        <fullName evidence="3">LarA-like N-terminal domain-containing protein</fullName>
    </recommendedName>
</protein>
<dbReference type="Proteomes" id="UP000642748">
    <property type="component" value="Unassembled WGS sequence"/>
</dbReference>
<dbReference type="Gene3D" id="3.40.50.11440">
    <property type="match status" value="1"/>
</dbReference>
<dbReference type="AlphaFoldDB" id="A0A8J3VT31"/>
<accession>A0A8J3VT31</accession>
<proteinExistence type="predicted"/>
<gene>
    <name evidence="1" type="ORF">Raf01_59420</name>
</gene>
<dbReference type="EMBL" id="BONZ01000057">
    <property type="protein sequence ID" value="GIH17770.1"/>
    <property type="molecule type" value="Genomic_DNA"/>
</dbReference>
<organism evidence="1 2">
    <name type="scientific">Rugosimonospora africana</name>
    <dbReference type="NCBI Taxonomy" id="556532"/>
    <lineage>
        <taxon>Bacteria</taxon>
        <taxon>Bacillati</taxon>
        <taxon>Actinomycetota</taxon>
        <taxon>Actinomycetes</taxon>
        <taxon>Micromonosporales</taxon>
        <taxon>Micromonosporaceae</taxon>
        <taxon>Rugosimonospora</taxon>
    </lineage>
</organism>
<sequence length="464" mass="49360">MWCLVIVVPRQHLGVGSMDTGSDGIARRDSVSDPLGPFEAVRQLHYDAPFPSLLPVRQRFEAPAVKDVAAATMAALEPVRSRVSAGMRVAITVGSRGIADKPAVVRAAGQWLRSTGAEPFAVAAMGSHGGATEAGQLQVLTDLGMTEQSLGMPILATMETVNLGPVPGGPTAHLDRHAHDADAILLVNRVKAHTDFNADIESGLAKILAVGLGKQRGAEGIHAYGPANLGRWIPRVARRIIDHAPVLGGLAIVENAYDRAARIAFVEPDGVGAEAETALLGEARRMMATLPFDDIDVAVVQAIGKDKSGTGLDTNVVGRMMIRGTAEFERPRITNIVALEVSKASHGNALGVGLADFIPLRLLEGMDLRTMYVNAMTSGLGGPQRCQIPMAMPTDRDAIAAAILTCGRPAPDVRVVQMRNTLELEHLLVSESLRAEVERDPRLELLGDPSPMAFDTRGRLETWL</sequence>
<comment type="caution">
    <text evidence="1">The sequence shown here is derived from an EMBL/GenBank/DDBJ whole genome shotgun (WGS) entry which is preliminary data.</text>
</comment>
<reference evidence="1" key="1">
    <citation type="submission" date="2021-01" db="EMBL/GenBank/DDBJ databases">
        <title>Whole genome shotgun sequence of Rugosimonospora africana NBRC 104875.</title>
        <authorList>
            <person name="Komaki H."/>
            <person name="Tamura T."/>
        </authorList>
    </citation>
    <scope>NUCLEOTIDE SEQUENCE</scope>
    <source>
        <strain evidence="1">NBRC 104875</strain>
    </source>
</reference>
<evidence type="ECO:0000313" key="1">
    <source>
        <dbReference type="EMBL" id="GIH17770.1"/>
    </source>
</evidence>
<keyword evidence="2" id="KW-1185">Reference proteome</keyword>
<evidence type="ECO:0000313" key="2">
    <source>
        <dbReference type="Proteomes" id="UP000642748"/>
    </source>
</evidence>